<dbReference type="Proteomes" id="UP001172457">
    <property type="component" value="Chromosome 2"/>
</dbReference>
<keyword evidence="2" id="KW-1185">Reference proteome</keyword>
<reference evidence="1" key="1">
    <citation type="submission" date="2023-03" db="EMBL/GenBank/DDBJ databases">
        <title>Chromosome-scale reference genome and RAD-based genetic map of yellow starthistle (Centaurea solstitialis) reveal putative structural variation and QTLs associated with invader traits.</title>
        <authorList>
            <person name="Reatini B."/>
            <person name="Cang F.A."/>
            <person name="Jiang Q."/>
            <person name="Mckibben M.T.W."/>
            <person name="Barker M.S."/>
            <person name="Rieseberg L.H."/>
            <person name="Dlugosch K.M."/>
        </authorList>
    </citation>
    <scope>NUCLEOTIDE SEQUENCE</scope>
    <source>
        <strain evidence="1">CAN-66</strain>
        <tissue evidence="1">Leaf</tissue>
    </source>
</reference>
<gene>
    <name evidence="1" type="ORF">OSB04_007192</name>
</gene>
<proteinExistence type="predicted"/>
<accession>A0AA38U2N5</accession>
<organism evidence="1 2">
    <name type="scientific">Centaurea solstitialis</name>
    <name type="common">yellow star-thistle</name>
    <dbReference type="NCBI Taxonomy" id="347529"/>
    <lineage>
        <taxon>Eukaryota</taxon>
        <taxon>Viridiplantae</taxon>
        <taxon>Streptophyta</taxon>
        <taxon>Embryophyta</taxon>
        <taxon>Tracheophyta</taxon>
        <taxon>Spermatophyta</taxon>
        <taxon>Magnoliopsida</taxon>
        <taxon>eudicotyledons</taxon>
        <taxon>Gunneridae</taxon>
        <taxon>Pentapetalae</taxon>
        <taxon>asterids</taxon>
        <taxon>campanulids</taxon>
        <taxon>Asterales</taxon>
        <taxon>Asteraceae</taxon>
        <taxon>Carduoideae</taxon>
        <taxon>Cardueae</taxon>
        <taxon>Centaureinae</taxon>
        <taxon>Centaurea</taxon>
    </lineage>
</organism>
<evidence type="ECO:0000313" key="1">
    <source>
        <dbReference type="EMBL" id="KAJ9562032.1"/>
    </source>
</evidence>
<dbReference type="AlphaFoldDB" id="A0AA38U2N5"/>
<sequence>MILCRGPVLNGVHVQVCDTITSSQMITTAGFGVVTTADQMKVITASSNFGKDKGKAQGRISEKIEKYGGLEKDVSKGFYESIIHKSGSGRIEDKFKIDSDVKKCLQNFSADKRNHDDDEWLGSIPPTRNRTLIEVGGGFGEAGCGNQKEMCRTLFPPRATEKTESHEMRNMDMSHLTRAYKSMTMKWTSLPLLRKKCLQWKRVEY</sequence>
<comment type="caution">
    <text evidence="1">The sequence shown here is derived from an EMBL/GenBank/DDBJ whole genome shotgun (WGS) entry which is preliminary data.</text>
</comment>
<protein>
    <submittedName>
        <fullName evidence="1">Uncharacterized protein</fullName>
    </submittedName>
</protein>
<name>A0AA38U2N5_9ASTR</name>
<evidence type="ECO:0000313" key="2">
    <source>
        <dbReference type="Proteomes" id="UP001172457"/>
    </source>
</evidence>
<dbReference type="EMBL" id="JARYMX010000002">
    <property type="protein sequence ID" value="KAJ9562032.1"/>
    <property type="molecule type" value="Genomic_DNA"/>
</dbReference>